<name>A0ABD6Z4X2_ENTCA</name>
<feature type="transmembrane region" description="Helical" evidence="1">
    <location>
        <begin position="293"/>
        <end position="313"/>
    </location>
</feature>
<evidence type="ECO:0000313" key="3">
    <source>
        <dbReference type="EMBL" id="QGN31079.1"/>
    </source>
</evidence>
<sequence>MKRTLFFVTNLIFLIATLINAFSFFYFFYQSNLDFVSNNFTSKESVRLIVNNNLSSETWGNLLGDQKKMLVVKNLESNFYYKAIYTNYDWYLPLSEGRNFVKEDFYDGKNRAIVGKELASKNKNNVNIEGKNYEVIGVLDGSYSKNLNKTALINIDSLEGTQTQGVYQINSNESAMEKVKKHLINDISAITYSDDTKIYNAKNTEGNNNLLRYSFQILCLLGVGICIFFYLTLSQSTNYLKKIIGISRNTVLIEEIKQLLAVWLVESVLVLTILYFPFKKYIYDSIHSFTTNYISSQFLIICSAATLFILLFLRNWRKLDEI</sequence>
<dbReference type="EMBL" id="CP046123">
    <property type="protein sequence ID" value="QGN31079.1"/>
    <property type="molecule type" value="Genomic_DNA"/>
</dbReference>
<gene>
    <name evidence="3" type="ORF">GFU50_16880</name>
</gene>
<evidence type="ECO:0000313" key="4">
    <source>
        <dbReference type="Proteomes" id="UP000422837"/>
    </source>
</evidence>
<evidence type="ECO:0000259" key="2">
    <source>
        <dbReference type="Pfam" id="PF12704"/>
    </source>
</evidence>
<feature type="domain" description="MacB-like periplasmic core" evidence="2">
    <location>
        <begin position="87"/>
        <end position="166"/>
    </location>
</feature>
<feature type="transmembrane region" description="Helical" evidence="1">
    <location>
        <begin position="259"/>
        <end position="278"/>
    </location>
</feature>
<dbReference type="AlphaFoldDB" id="A0ABD6Z4X2"/>
<feature type="transmembrane region" description="Helical" evidence="1">
    <location>
        <begin position="213"/>
        <end position="233"/>
    </location>
</feature>
<dbReference type="RefSeq" id="WP_010748916.1">
    <property type="nucleotide sequence ID" value="NZ_CP046123.1"/>
</dbReference>
<dbReference type="InterPro" id="IPR025857">
    <property type="entry name" value="MacB_PCD"/>
</dbReference>
<proteinExistence type="predicted"/>
<keyword evidence="1" id="KW-1133">Transmembrane helix</keyword>
<protein>
    <recommendedName>
        <fullName evidence="2">MacB-like periplasmic core domain-containing protein</fullName>
    </recommendedName>
</protein>
<feature type="transmembrane region" description="Helical" evidence="1">
    <location>
        <begin position="7"/>
        <end position="29"/>
    </location>
</feature>
<keyword evidence="1" id="KW-0812">Transmembrane</keyword>
<dbReference type="Pfam" id="PF12704">
    <property type="entry name" value="MacB_PCD"/>
    <property type="match status" value="1"/>
</dbReference>
<reference evidence="3 4" key="1">
    <citation type="submission" date="2019-11" db="EMBL/GenBank/DDBJ databases">
        <title>Detection and genome characteristic of a blood enterococcus casselifavus isolate from Zhengzhou,china.</title>
        <authorList>
            <person name="Wen P."/>
        </authorList>
    </citation>
    <scope>NUCLEOTIDE SEQUENCE [LARGE SCALE GENOMIC DNA]</scope>
    <source>
        <strain evidence="3 4">EC291</strain>
    </source>
</reference>
<accession>A0ABD6Z4X2</accession>
<organism evidence="3 4">
    <name type="scientific">Enterococcus casseliflavus</name>
    <name type="common">Enterococcus flavescens</name>
    <dbReference type="NCBI Taxonomy" id="37734"/>
    <lineage>
        <taxon>Bacteria</taxon>
        <taxon>Bacillati</taxon>
        <taxon>Bacillota</taxon>
        <taxon>Bacilli</taxon>
        <taxon>Lactobacillales</taxon>
        <taxon>Enterococcaceae</taxon>
        <taxon>Enterococcus</taxon>
    </lineage>
</organism>
<evidence type="ECO:0000256" key="1">
    <source>
        <dbReference type="SAM" id="Phobius"/>
    </source>
</evidence>
<keyword evidence="1" id="KW-0472">Membrane</keyword>
<dbReference type="Proteomes" id="UP000422837">
    <property type="component" value="Chromosome"/>
</dbReference>